<comment type="caution">
    <text evidence="2">The sequence shown here is derived from an EMBL/GenBank/DDBJ whole genome shotgun (WGS) entry which is preliminary data.</text>
</comment>
<name>A0A4R6GSM0_9BACT</name>
<organism evidence="2 3">
    <name type="scientific">Sunxiuqinia elliptica</name>
    <dbReference type="NCBI Taxonomy" id="655355"/>
    <lineage>
        <taxon>Bacteria</taxon>
        <taxon>Pseudomonadati</taxon>
        <taxon>Bacteroidota</taxon>
        <taxon>Bacteroidia</taxon>
        <taxon>Marinilabiliales</taxon>
        <taxon>Prolixibacteraceae</taxon>
        <taxon>Sunxiuqinia</taxon>
    </lineage>
</organism>
<dbReference type="Gene3D" id="1.10.10.1320">
    <property type="entry name" value="Anti-sigma factor, zinc-finger domain"/>
    <property type="match status" value="1"/>
</dbReference>
<gene>
    <name evidence="2" type="ORF">DET52_109153</name>
</gene>
<proteinExistence type="predicted"/>
<dbReference type="InterPro" id="IPR041916">
    <property type="entry name" value="Anti_sigma_zinc_sf"/>
</dbReference>
<evidence type="ECO:0000313" key="3">
    <source>
        <dbReference type="Proteomes" id="UP000294848"/>
    </source>
</evidence>
<dbReference type="InterPro" id="IPR027383">
    <property type="entry name" value="Znf_put"/>
</dbReference>
<dbReference type="Pfam" id="PF13490">
    <property type="entry name" value="zf-HC2"/>
    <property type="match status" value="1"/>
</dbReference>
<dbReference type="Proteomes" id="UP000294848">
    <property type="component" value="Unassembled WGS sequence"/>
</dbReference>
<evidence type="ECO:0000259" key="1">
    <source>
        <dbReference type="Pfam" id="PF13490"/>
    </source>
</evidence>
<dbReference type="RefSeq" id="WP_133466335.1">
    <property type="nucleotide sequence ID" value="NZ_SNWI01000009.1"/>
</dbReference>
<dbReference type="EMBL" id="SNWI01000009">
    <property type="protein sequence ID" value="TDN97750.1"/>
    <property type="molecule type" value="Genomic_DNA"/>
</dbReference>
<protein>
    <submittedName>
        <fullName evidence="2">Putative zinc finger protein</fullName>
    </submittedName>
</protein>
<accession>A0A4R6GSM0</accession>
<feature type="domain" description="Putative zinc-finger" evidence="1">
    <location>
        <begin position="4"/>
        <end position="37"/>
    </location>
</feature>
<evidence type="ECO:0000313" key="2">
    <source>
        <dbReference type="EMBL" id="TDN97750.1"/>
    </source>
</evidence>
<reference evidence="2 3" key="1">
    <citation type="submission" date="2019-03" db="EMBL/GenBank/DDBJ databases">
        <title>Freshwater and sediment microbial communities from various areas in North America, analyzing microbe dynamics in response to fracking.</title>
        <authorList>
            <person name="Lamendella R."/>
        </authorList>
    </citation>
    <scope>NUCLEOTIDE SEQUENCE [LARGE SCALE GENOMIC DNA]</scope>
    <source>
        <strain evidence="2 3">114D</strain>
    </source>
</reference>
<dbReference type="OrthoDB" id="1121441at2"/>
<sequence>MKHRAVKEKLMFYLEDSLSAKEKQEIAKHLSHCNECQQLLESLRKDLALLNFEKYTENDPYFYTRLKARMEVPAQPVARRLWQPALFGTLLVLAISLGTVVGKQFSVEQGADDGLTSELVPFDGLQEEPIEQFLLTFE</sequence>
<dbReference type="AlphaFoldDB" id="A0A4R6GSM0"/>